<dbReference type="AlphaFoldDB" id="A0A2I1R4R6"/>
<evidence type="ECO:0000313" key="2">
    <source>
        <dbReference type="Proteomes" id="UP000234662"/>
    </source>
</evidence>
<name>A0A2I1R4R6_9ACTN</name>
<organism evidence="1 2">
    <name type="scientific">Gordonia terrae</name>
    <dbReference type="NCBI Taxonomy" id="2055"/>
    <lineage>
        <taxon>Bacteria</taxon>
        <taxon>Bacillati</taxon>
        <taxon>Actinomycetota</taxon>
        <taxon>Actinomycetes</taxon>
        <taxon>Mycobacteriales</taxon>
        <taxon>Gordoniaceae</taxon>
        <taxon>Gordonia</taxon>
    </lineage>
</organism>
<evidence type="ECO:0000313" key="1">
    <source>
        <dbReference type="EMBL" id="PKZ64120.1"/>
    </source>
</evidence>
<dbReference type="Proteomes" id="UP000234662">
    <property type="component" value="Unassembled WGS sequence"/>
</dbReference>
<protein>
    <submittedName>
        <fullName evidence="1">Uncharacterized protein</fullName>
    </submittedName>
</protein>
<sequence>MCAQRGVDLQLVGTVLGTVLVCDAVSGLGAERRRQDLSSRARHITMQSLYLDGGATLRP</sequence>
<dbReference type="EMBL" id="PKJC01000016">
    <property type="protein sequence ID" value="PKZ64120.1"/>
    <property type="molecule type" value="Genomic_DNA"/>
</dbReference>
<accession>A0A2I1R4R6</accession>
<gene>
    <name evidence="1" type="ORF">CYJ73_18505</name>
</gene>
<reference evidence="1 2" key="1">
    <citation type="submission" date="2017-12" db="EMBL/GenBank/DDBJ databases">
        <title>Phylogenetic diversity of female urinary microbiome.</title>
        <authorList>
            <person name="Thomas-White K."/>
            <person name="Wolfe A.J."/>
        </authorList>
    </citation>
    <scope>NUCLEOTIDE SEQUENCE [LARGE SCALE GENOMIC DNA]</scope>
    <source>
        <strain evidence="1 2">UMB0777</strain>
    </source>
</reference>
<comment type="caution">
    <text evidence="1">The sequence shown here is derived from an EMBL/GenBank/DDBJ whole genome shotgun (WGS) entry which is preliminary data.</text>
</comment>
<proteinExistence type="predicted"/>